<dbReference type="PANTHER" id="PTHR45757">
    <property type="entry name" value="PROTEIN CBG23364-RELATED"/>
    <property type="match status" value="1"/>
</dbReference>
<feature type="transmembrane region" description="Helical" evidence="1">
    <location>
        <begin position="40"/>
        <end position="60"/>
    </location>
</feature>
<dbReference type="PANTHER" id="PTHR45757:SF18">
    <property type="entry name" value="MAJOR FACILITATOR SUPERFAMILY (MFS) PROFILE DOMAIN-CONTAINING PROTEIN"/>
    <property type="match status" value="1"/>
</dbReference>
<keyword evidence="1" id="KW-0472">Membrane</keyword>
<feature type="transmembrane region" description="Helical" evidence="1">
    <location>
        <begin position="136"/>
        <end position="155"/>
    </location>
</feature>
<dbReference type="Pfam" id="PF07690">
    <property type="entry name" value="MFS_1"/>
    <property type="match status" value="1"/>
</dbReference>
<protein>
    <submittedName>
        <fullName evidence="4">MFS domain-containing protein</fullName>
    </submittedName>
</protein>
<dbReference type="InterPro" id="IPR011701">
    <property type="entry name" value="MFS"/>
</dbReference>
<dbReference type="GO" id="GO:0022857">
    <property type="term" value="F:transmembrane transporter activity"/>
    <property type="evidence" value="ECO:0007669"/>
    <property type="project" value="InterPro"/>
</dbReference>
<accession>A0A0N4YT41</accession>
<evidence type="ECO:0000313" key="3">
    <source>
        <dbReference type="Proteomes" id="UP000271162"/>
    </source>
</evidence>
<feature type="transmembrane region" description="Helical" evidence="1">
    <location>
        <begin position="268"/>
        <end position="288"/>
    </location>
</feature>
<evidence type="ECO:0000313" key="4">
    <source>
        <dbReference type="WBParaSite" id="NBR_0002041301-mRNA-1"/>
    </source>
</evidence>
<feature type="transmembrane region" description="Helical" evidence="1">
    <location>
        <begin position="242"/>
        <end position="262"/>
    </location>
</feature>
<gene>
    <name evidence="2" type="ORF">NBR_LOCUS20414</name>
</gene>
<reference evidence="2 3" key="2">
    <citation type="submission" date="2018-11" db="EMBL/GenBank/DDBJ databases">
        <authorList>
            <consortium name="Pathogen Informatics"/>
        </authorList>
    </citation>
    <scope>NUCLEOTIDE SEQUENCE [LARGE SCALE GENOMIC DNA]</scope>
</reference>
<dbReference type="InterPro" id="IPR036259">
    <property type="entry name" value="MFS_trans_sf"/>
</dbReference>
<organism evidence="4">
    <name type="scientific">Nippostrongylus brasiliensis</name>
    <name type="common">Rat hookworm</name>
    <dbReference type="NCBI Taxonomy" id="27835"/>
    <lineage>
        <taxon>Eukaryota</taxon>
        <taxon>Metazoa</taxon>
        <taxon>Ecdysozoa</taxon>
        <taxon>Nematoda</taxon>
        <taxon>Chromadorea</taxon>
        <taxon>Rhabditida</taxon>
        <taxon>Rhabditina</taxon>
        <taxon>Rhabditomorpha</taxon>
        <taxon>Strongyloidea</taxon>
        <taxon>Heligmosomidae</taxon>
        <taxon>Nippostrongylus</taxon>
    </lineage>
</organism>
<keyword evidence="1" id="KW-1133">Transmembrane helix</keyword>
<keyword evidence="3" id="KW-1185">Reference proteome</keyword>
<evidence type="ECO:0000256" key="1">
    <source>
        <dbReference type="SAM" id="Phobius"/>
    </source>
</evidence>
<sequence length="317" mass="34550">MDKTTSPLYNGSLSDEIDWASSELAIWDRRLSFGVLEKSLSFAGGFCGSMLATFPVNVLLQRFGAHKVMTVIGALCTFMVAITPIVMCWSFPVFVVVRVVSEKGLFVAVLSGYVELSALFTMPVSGLVATSVGWDLVFYLHAILCGLCTILWALFYRDKPHVHPFVADNEWRRISRGKQPVVGKTTFTISYSPLYLSYVLGFPTVTAGFLTIAPLGVQLLIKLITGLASDRLNCLPEVGKLRLFNSIALLGSGLFFILLSVIPPTGNAGDVVLIIIPVALLGFSSGGYPKCAVMVSRQHSPFVMSIVQVRPFQRNLT</sequence>
<reference evidence="4" key="1">
    <citation type="submission" date="2017-02" db="UniProtKB">
        <authorList>
            <consortium name="WormBaseParasite"/>
        </authorList>
    </citation>
    <scope>IDENTIFICATION</scope>
</reference>
<proteinExistence type="predicted"/>
<feature type="transmembrane region" description="Helical" evidence="1">
    <location>
        <begin position="72"/>
        <end position="99"/>
    </location>
</feature>
<dbReference type="STRING" id="27835.A0A0N4YT41"/>
<dbReference type="SUPFAM" id="SSF103473">
    <property type="entry name" value="MFS general substrate transporter"/>
    <property type="match status" value="1"/>
</dbReference>
<feature type="transmembrane region" description="Helical" evidence="1">
    <location>
        <begin position="195"/>
        <end position="221"/>
    </location>
</feature>
<dbReference type="Proteomes" id="UP000271162">
    <property type="component" value="Unassembled WGS sequence"/>
</dbReference>
<dbReference type="WBParaSite" id="NBR_0002041301-mRNA-1">
    <property type="protein sequence ID" value="NBR_0002041301-mRNA-1"/>
    <property type="gene ID" value="NBR_0002041301"/>
</dbReference>
<keyword evidence="1" id="KW-0812">Transmembrane</keyword>
<feature type="transmembrane region" description="Helical" evidence="1">
    <location>
        <begin position="105"/>
        <end position="129"/>
    </location>
</feature>
<dbReference type="GO" id="GO:0016020">
    <property type="term" value="C:membrane"/>
    <property type="evidence" value="ECO:0007669"/>
    <property type="project" value="TreeGrafter"/>
</dbReference>
<dbReference type="Gene3D" id="1.20.1250.20">
    <property type="entry name" value="MFS general substrate transporter like domains"/>
    <property type="match status" value="1"/>
</dbReference>
<name>A0A0N4YT41_NIPBR</name>
<dbReference type="EMBL" id="UYSL01025117">
    <property type="protein sequence ID" value="VDL84151.1"/>
    <property type="molecule type" value="Genomic_DNA"/>
</dbReference>
<dbReference type="AlphaFoldDB" id="A0A0N4YT41"/>
<evidence type="ECO:0000313" key="2">
    <source>
        <dbReference type="EMBL" id="VDL84151.1"/>
    </source>
</evidence>